<evidence type="ECO:0000313" key="1">
    <source>
        <dbReference type="EMBL" id="DAD94775.1"/>
    </source>
</evidence>
<proteinExistence type="predicted"/>
<protein>
    <submittedName>
        <fullName evidence="1">Uncharacterized protein</fullName>
    </submittedName>
</protein>
<sequence>MDDTTYTDIGVLYAKVANSKAFEAYSQYISLDEKGRADHVKDYGEPKPYEYEVITAEMQERYAEQQQNELQKMYKRQRSI</sequence>
<name>A0A8S5NKA3_9CAUD</name>
<dbReference type="EMBL" id="BK015181">
    <property type="protein sequence ID" value="DAD94775.1"/>
    <property type="molecule type" value="Genomic_DNA"/>
</dbReference>
<accession>A0A8S5NKA3</accession>
<reference evidence="1" key="1">
    <citation type="journal article" date="2021" name="Proc. Natl. Acad. Sci. U.S.A.">
        <title>A Catalog of Tens of Thousands of Viruses from Human Metagenomes Reveals Hidden Associations with Chronic Diseases.</title>
        <authorList>
            <person name="Tisza M.J."/>
            <person name="Buck C.B."/>
        </authorList>
    </citation>
    <scope>NUCLEOTIDE SEQUENCE</scope>
    <source>
        <strain evidence="1">CtK0l2</strain>
    </source>
</reference>
<organism evidence="1">
    <name type="scientific">Siphoviridae sp. ctK0l2</name>
    <dbReference type="NCBI Taxonomy" id="2826243"/>
    <lineage>
        <taxon>Viruses</taxon>
        <taxon>Duplodnaviria</taxon>
        <taxon>Heunggongvirae</taxon>
        <taxon>Uroviricota</taxon>
        <taxon>Caudoviricetes</taxon>
    </lineage>
</organism>